<dbReference type="EMBL" id="JACCAS010000001">
    <property type="protein sequence ID" value="NYH21493.1"/>
    <property type="molecule type" value="Genomic_DNA"/>
</dbReference>
<evidence type="ECO:0000313" key="2">
    <source>
        <dbReference type="Proteomes" id="UP000540929"/>
    </source>
</evidence>
<dbReference type="Proteomes" id="UP000540929">
    <property type="component" value="Unassembled WGS sequence"/>
</dbReference>
<name>A0A7Y9WJM6_9BURK</name>
<sequence length="146" mass="16648">MLSVVPQYPISRRLSYAIRPAIGAVPQCLALQVERACSARETRRGNTMRVISKKALLDFINRHPGARSALMTWYSLAQACLAYGYNDLKQTFAAVDYVPPQYTVFDVGGNRFRIVAAIHYNRQSLFVRHVLTHAEYDLWTRKNLNS</sequence>
<proteinExistence type="predicted"/>
<keyword evidence="1" id="KW-0540">Nuclease</keyword>
<dbReference type="GO" id="GO:0004519">
    <property type="term" value="F:endonuclease activity"/>
    <property type="evidence" value="ECO:0007669"/>
    <property type="project" value="UniProtKB-KW"/>
</dbReference>
<reference evidence="1 2" key="1">
    <citation type="submission" date="2020-07" db="EMBL/GenBank/DDBJ databases">
        <title>Exploring microbial biodiversity for novel pathways involved in the catabolism of aromatic compounds derived from lignin.</title>
        <authorList>
            <person name="Elkins J."/>
        </authorList>
    </citation>
    <scope>NUCLEOTIDE SEQUENCE [LARGE SCALE GENOMIC DNA]</scope>
    <source>
        <strain evidence="1 2">H2C3C</strain>
    </source>
</reference>
<evidence type="ECO:0000313" key="1">
    <source>
        <dbReference type="EMBL" id="NYH21493.1"/>
    </source>
</evidence>
<protein>
    <submittedName>
        <fullName evidence="1">mRNA-degrading endonuclease HigB of HigAB toxin-antitoxin module</fullName>
    </submittedName>
</protein>
<dbReference type="RefSeq" id="WP_257030344.1">
    <property type="nucleotide sequence ID" value="NZ_JACCAS010000001.1"/>
</dbReference>
<keyword evidence="2" id="KW-1185">Reference proteome</keyword>
<accession>A0A7Y9WJM6</accession>
<dbReference type="InterPro" id="IPR018669">
    <property type="entry name" value="Toxin_HigB"/>
</dbReference>
<gene>
    <name evidence="1" type="ORF">GGD40_000972</name>
</gene>
<keyword evidence="1" id="KW-0378">Hydrolase</keyword>
<organism evidence="1 2">
    <name type="scientific">Paraburkholderia bryophila</name>
    <dbReference type="NCBI Taxonomy" id="420952"/>
    <lineage>
        <taxon>Bacteria</taxon>
        <taxon>Pseudomonadati</taxon>
        <taxon>Pseudomonadota</taxon>
        <taxon>Betaproteobacteria</taxon>
        <taxon>Burkholderiales</taxon>
        <taxon>Burkholderiaceae</taxon>
        <taxon>Paraburkholderia</taxon>
    </lineage>
</organism>
<comment type="caution">
    <text evidence="1">The sequence shown here is derived from an EMBL/GenBank/DDBJ whole genome shotgun (WGS) entry which is preliminary data.</text>
</comment>
<dbReference type="AlphaFoldDB" id="A0A7Y9WJM6"/>
<dbReference type="Pfam" id="PF09907">
    <property type="entry name" value="HigB_toxin"/>
    <property type="match status" value="1"/>
</dbReference>
<dbReference type="GO" id="GO:0003723">
    <property type="term" value="F:RNA binding"/>
    <property type="evidence" value="ECO:0007669"/>
    <property type="project" value="InterPro"/>
</dbReference>
<dbReference type="GO" id="GO:0110001">
    <property type="term" value="C:toxin-antitoxin complex"/>
    <property type="evidence" value="ECO:0007669"/>
    <property type="project" value="InterPro"/>
</dbReference>
<keyword evidence="1" id="KW-0255">Endonuclease</keyword>